<dbReference type="NCBIfam" id="NF011648">
    <property type="entry name" value="PRK15066.1"/>
    <property type="match status" value="1"/>
</dbReference>
<dbReference type="Pfam" id="PF01061">
    <property type="entry name" value="ABC2_membrane"/>
    <property type="match status" value="1"/>
</dbReference>
<feature type="transmembrane region" description="Helical" evidence="6">
    <location>
        <begin position="59"/>
        <end position="83"/>
    </location>
</feature>
<feature type="transmembrane region" description="Helical" evidence="6">
    <location>
        <begin position="21"/>
        <end position="39"/>
    </location>
</feature>
<dbReference type="InterPro" id="IPR047817">
    <property type="entry name" value="ABC2_TM_bact-type"/>
</dbReference>
<dbReference type="InterPro" id="IPR000412">
    <property type="entry name" value="ABC_2_transport"/>
</dbReference>
<evidence type="ECO:0000256" key="2">
    <source>
        <dbReference type="ARBA" id="ARBA00007783"/>
    </source>
</evidence>
<evidence type="ECO:0000259" key="7">
    <source>
        <dbReference type="PROSITE" id="PS51012"/>
    </source>
</evidence>
<accession>A0AAQ4LTI0</accession>
<feature type="transmembrane region" description="Helical" evidence="6">
    <location>
        <begin position="138"/>
        <end position="161"/>
    </location>
</feature>
<keyword evidence="5 6" id="KW-0472">Membrane</keyword>
<sequence>MQNLTGFYTLVRKETKRIFRIWRQTLIPPMITTTLYFFIFGKLIGTRIGDMDGVNYVQFIAPGLIMMSAITSAYGNAASSFFLSKYSKHIEELLVSPLSTHTIIGGYVAGSIVRAGIVGILVTTVALCFVSYDIYSWLVIIAIMLMTIIMFALAGLINAIYAKSFDEINLIPTFILTPLIYLGGVFYSISLLSDFWQGVSKFNPIMYMVNGFRYGFLGISDVSIYYTFSILAIFIAVLYSIVYRLLDKGVGLRT</sequence>
<keyword evidence="6" id="KW-1003">Cell membrane</keyword>
<dbReference type="InterPro" id="IPR052522">
    <property type="entry name" value="ABC-2_transport_permease"/>
</dbReference>
<keyword evidence="6" id="KW-0813">Transport</keyword>
<comment type="subcellular location">
    <subcellularLocation>
        <location evidence="6">Cell inner membrane</location>
        <topology evidence="6">Multi-pass membrane protein</topology>
    </subcellularLocation>
    <subcellularLocation>
        <location evidence="1">Membrane</location>
        <topology evidence="1">Multi-pass membrane protein</topology>
    </subcellularLocation>
</comment>
<evidence type="ECO:0000256" key="4">
    <source>
        <dbReference type="ARBA" id="ARBA00022989"/>
    </source>
</evidence>
<evidence type="ECO:0000256" key="5">
    <source>
        <dbReference type="ARBA" id="ARBA00023136"/>
    </source>
</evidence>
<reference evidence="8" key="1">
    <citation type="journal article" date="2023" name="Front. Microbiol.">
        <title>Phylogeography and host specificity of Pasteurellaceae pathogenic to sea-farmed fish in the north-east Atlantic.</title>
        <authorList>
            <person name="Gulla S."/>
            <person name="Colquhoun D.J."/>
            <person name="Olsen A.B."/>
            <person name="Spilsberg B."/>
            <person name="Lagesen K."/>
            <person name="Aakesson C.P."/>
            <person name="Strom S."/>
            <person name="Manji F."/>
            <person name="Birkbeck T.H."/>
            <person name="Nilsen H.K."/>
        </authorList>
    </citation>
    <scope>NUCLEOTIDE SEQUENCE</scope>
    <source>
        <strain evidence="8">VIB1234</strain>
    </source>
</reference>
<feature type="transmembrane region" description="Helical" evidence="6">
    <location>
        <begin position="104"/>
        <end position="132"/>
    </location>
</feature>
<dbReference type="GO" id="GO:0043190">
    <property type="term" value="C:ATP-binding cassette (ABC) transporter complex"/>
    <property type="evidence" value="ECO:0007669"/>
    <property type="project" value="InterPro"/>
</dbReference>
<dbReference type="AlphaFoldDB" id="A0AAQ4LTI0"/>
<feature type="domain" description="ABC transmembrane type-2" evidence="7">
    <location>
        <begin position="20"/>
        <end position="249"/>
    </location>
</feature>
<dbReference type="EMBL" id="JASAYJ010000027">
    <property type="protein sequence ID" value="MDP8188073.1"/>
    <property type="molecule type" value="Genomic_DNA"/>
</dbReference>
<dbReference type="Proteomes" id="UP001230466">
    <property type="component" value="Unassembled WGS sequence"/>
</dbReference>
<dbReference type="PRINTS" id="PR00164">
    <property type="entry name" value="ABC2TRNSPORT"/>
</dbReference>
<dbReference type="InterPro" id="IPR013525">
    <property type="entry name" value="ABC2_TM"/>
</dbReference>
<feature type="transmembrane region" description="Helical" evidence="6">
    <location>
        <begin position="168"/>
        <end position="189"/>
    </location>
</feature>
<dbReference type="GO" id="GO:0140359">
    <property type="term" value="F:ABC-type transporter activity"/>
    <property type="evidence" value="ECO:0007669"/>
    <property type="project" value="InterPro"/>
</dbReference>
<dbReference type="RefSeq" id="WP_211599336.1">
    <property type="nucleotide sequence ID" value="NZ_JAGRQI010000029.1"/>
</dbReference>
<evidence type="ECO:0000256" key="3">
    <source>
        <dbReference type="ARBA" id="ARBA00022692"/>
    </source>
</evidence>
<protein>
    <recommendedName>
        <fullName evidence="6">Transport permease protein</fullName>
    </recommendedName>
</protein>
<evidence type="ECO:0000313" key="8">
    <source>
        <dbReference type="EMBL" id="MDP8188073.1"/>
    </source>
</evidence>
<comment type="similarity">
    <text evidence="2 6">Belongs to the ABC-2 integral membrane protein family.</text>
</comment>
<dbReference type="PIRSF" id="PIRSF006648">
    <property type="entry name" value="DrrB"/>
    <property type="match status" value="1"/>
</dbReference>
<dbReference type="PANTHER" id="PTHR43332:SF2">
    <property type="entry name" value="INNER MEMBRANE TRANSPORT PERMEASE YADH"/>
    <property type="match status" value="1"/>
</dbReference>
<dbReference type="PANTHER" id="PTHR43332">
    <property type="entry name" value="INNER MEMBRANE TRANSPORT PERMEASE YADH-RELATED"/>
    <property type="match status" value="1"/>
</dbReference>
<name>A0AAQ4LTI0_9PAST</name>
<keyword evidence="4 6" id="KW-1133">Transmembrane helix</keyword>
<gene>
    <name evidence="8" type="ORF">QJU78_09930</name>
</gene>
<evidence type="ECO:0000256" key="6">
    <source>
        <dbReference type="RuleBase" id="RU361157"/>
    </source>
</evidence>
<feature type="transmembrane region" description="Helical" evidence="6">
    <location>
        <begin position="224"/>
        <end position="246"/>
    </location>
</feature>
<comment type="caution">
    <text evidence="8">The sequence shown here is derived from an EMBL/GenBank/DDBJ whole genome shotgun (WGS) entry which is preliminary data.</text>
</comment>
<dbReference type="PROSITE" id="PS51012">
    <property type="entry name" value="ABC_TM2"/>
    <property type="match status" value="1"/>
</dbReference>
<organism evidence="8 9">
    <name type="scientific">Pasteurella atlantica</name>
    <dbReference type="NCBI Taxonomy" id="2827233"/>
    <lineage>
        <taxon>Bacteria</taxon>
        <taxon>Pseudomonadati</taxon>
        <taxon>Pseudomonadota</taxon>
        <taxon>Gammaproteobacteria</taxon>
        <taxon>Pasteurellales</taxon>
        <taxon>Pasteurellaceae</taxon>
        <taxon>Pasteurella</taxon>
    </lineage>
</organism>
<keyword evidence="3 6" id="KW-0812">Transmembrane</keyword>
<evidence type="ECO:0000313" key="9">
    <source>
        <dbReference type="Proteomes" id="UP001230466"/>
    </source>
</evidence>
<evidence type="ECO:0000256" key="1">
    <source>
        <dbReference type="ARBA" id="ARBA00004141"/>
    </source>
</evidence>
<proteinExistence type="inferred from homology"/>